<dbReference type="InterPro" id="IPR000630">
    <property type="entry name" value="Ribosomal_uS8"/>
</dbReference>
<dbReference type="GO" id="GO:0019843">
    <property type="term" value="F:rRNA binding"/>
    <property type="evidence" value="ECO:0007669"/>
    <property type="project" value="UniProtKB-UniRule"/>
</dbReference>
<evidence type="ECO:0000256" key="4">
    <source>
        <dbReference type="ARBA" id="ARBA00035258"/>
    </source>
</evidence>
<dbReference type="NCBIfam" id="NF001109">
    <property type="entry name" value="PRK00136.1"/>
    <property type="match status" value="1"/>
</dbReference>
<comment type="similarity">
    <text evidence="1 5 6">Belongs to the universal ribosomal protein uS8 family.</text>
</comment>
<comment type="function">
    <text evidence="5">One of the primary rRNA binding proteins, it binds directly to 16S rRNA central domain where it helps coordinate assembly of the platform of the 30S subunit.</text>
</comment>
<evidence type="ECO:0000256" key="5">
    <source>
        <dbReference type="HAMAP-Rule" id="MF_01302"/>
    </source>
</evidence>
<protein>
    <recommendedName>
        <fullName evidence="4 5">Small ribosomal subunit protein uS8</fullName>
    </recommendedName>
</protein>
<comment type="caution">
    <text evidence="7">The sequence shown here is derived from an EMBL/GenBank/DDBJ whole genome shotgun (WGS) entry which is preliminary data.</text>
</comment>
<evidence type="ECO:0000313" key="8">
    <source>
        <dbReference type="Proteomes" id="UP000228996"/>
    </source>
</evidence>
<dbReference type="FunFam" id="3.30.1490.10:FF:000001">
    <property type="entry name" value="30S ribosomal protein S8"/>
    <property type="match status" value="1"/>
</dbReference>
<keyword evidence="5" id="KW-0694">RNA-binding</keyword>
<dbReference type="GO" id="GO:1990904">
    <property type="term" value="C:ribonucleoprotein complex"/>
    <property type="evidence" value="ECO:0007669"/>
    <property type="project" value="UniProtKB-KW"/>
</dbReference>
<dbReference type="PROSITE" id="PS00053">
    <property type="entry name" value="RIBOSOMAL_S8"/>
    <property type="match status" value="1"/>
</dbReference>
<evidence type="ECO:0000256" key="2">
    <source>
        <dbReference type="ARBA" id="ARBA00022980"/>
    </source>
</evidence>
<dbReference type="Proteomes" id="UP000228996">
    <property type="component" value="Unassembled WGS sequence"/>
</dbReference>
<evidence type="ECO:0000256" key="1">
    <source>
        <dbReference type="ARBA" id="ARBA00006471"/>
    </source>
</evidence>
<dbReference type="InterPro" id="IPR047863">
    <property type="entry name" value="Ribosomal_uS8_CS"/>
</dbReference>
<dbReference type="Gene3D" id="3.30.1370.30">
    <property type="match status" value="1"/>
</dbReference>
<keyword evidence="2 5" id="KW-0689">Ribosomal protein</keyword>
<dbReference type="AlphaFoldDB" id="A0A2M6XEC3"/>
<comment type="subunit">
    <text evidence="5">Part of the 30S ribosomal subunit. Contacts proteins S5 and S12.</text>
</comment>
<dbReference type="SUPFAM" id="SSF56047">
    <property type="entry name" value="Ribosomal protein S8"/>
    <property type="match status" value="1"/>
</dbReference>
<accession>A0A2M6XEC3</accession>
<dbReference type="EMBL" id="PEYO01000002">
    <property type="protein sequence ID" value="PIU04008.1"/>
    <property type="molecule type" value="Genomic_DNA"/>
</dbReference>
<dbReference type="GO" id="GO:0005737">
    <property type="term" value="C:cytoplasm"/>
    <property type="evidence" value="ECO:0007669"/>
    <property type="project" value="UniProtKB-ARBA"/>
</dbReference>
<keyword evidence="5" id="KW-0699">rRNA-binding</keyword>
<dbReference type="HAMAP" id="MF_01302_B">
    <property type="entry name" value="Ribosomal_uS8_B"/>
    <property type="match status" value="1"/>
</dbReference>
<evidence type="ECO:0000256" key="3">
    <source>
        <dbReference type="ARBA" id="ARBA00023274"/>
    </source>
</evidence>
<sequence length="128" mass="14224">MDQTCDLLIRIKNAYMANLKTATVSYSRPKENLIRVLQKNGYIRNYQVTGEKAAKSIEIDLRYAKKVPALIGVKIISKPGLRVYVKAKEIKNVFGGSGINILSTPKGIMTGKEARIINLGGELICQVW</sequence>
<dbReference type="Pfam" id="PF00410">
    <property type="entry name" value="Ribosomal_S8"/>
    <property type="match status" value="1"/>
</dbReference>
<name>A0A2M6XEC3_9BACT</name>
<reference evidence="8" key="1">
    <citation type="submission" date="2017-09" db="EMBL/GenBank/DDBJ databases">
        <title>Depth-based differentiation of microbial function through sediment-hosted aquifers and enrichment of novel symbionts in the deep terrestrial subsurface.</title>
        <authorList>
            <person name="Probst A.J."/>
            <person name="Ladd B."/>
            <person name="Jarett J.K."/>
            <person name="Geller-Mcgrath D.E."/>
            <person name="Sieber C.M.K."/>
            <person name="Emerson J.B."/>
            <person name="Anantharaman K."/>
            <person name="Thomas B.C."/>
            <person name="Malmstrom R."/>
            <person name="Stieglmeier M."/>
            <person name="Klingl A."/>
            <person name="Woyke T."/>
            <person name="Ryan C.M."/>
            <person name="Banfield J.F."/>
        </authorList>
    </citation>
    <scope>NUCLEOTIDE SEQUENCE [LARGE SCALE GENOMIC DNA]</scope>
</reference>
<proteinExistence type="inferred from homology"/>
<gene>
    <name evidence="5" type="primary">rpsH</name>
    <name evidence="7" type="ORF">COT44_00595</name>
</gene>
<keyword evidence="3 5" id="KW-0687">Ribonucleoprotein</keyword>
<dbReference type="GO" id="GO:0003735">
    <property type="term" value="F:structural constituent of ribosome"/>
    <property type="evidence" value="ECO:0007669"/>
    <property type="project" value="InterPro"/>
</dbReference>
<dbReference type="InterPro" id="IPR035987">
    <property type="entry name" value="Ribosomal_uS8_sf"/>
</dbReference>
<dbReference type="GO" id="GO:0005840">
    <property type="term" value="C:ribosome"/>
    <property type="evidence" value="ECO:0007669"/>
    <property type="project" value="UniProtKB-KW"/>
</dbReference>
<dbReference type="Gene3D" id="3.30.1490.10">
    <property type="match status" value="1"/>
</dbReference>
<evidence type="ECO:0000313" key="7">
    <source>
        <dbReference type="EMBL" id="PIU04008.1"/>
    </source>
</evidence>
<evidence type="ECO:0000256" key="6">
    <source>
        <dbReference type="RuleBase" id="RU003660"/>
    </source>
</evidence>
<dbReference type="PANTHER" id="PTHR11758">
    <property type="entry name" value="40S RIBOSOMAL PROTEIN S15A"/>
    <property type="match status" value="1"/>
</dbReference>
<organism evidence="7 8">
    <name type="scientific">Candidatus Shapirobacteria bacterium CG08_land_8_20_14_0_20_39_18</name>
    <dbReference type="NCBI Taxonomy" id="1974883"/>
    <lineage>
        <taxon>Bacteria</taxon>
        <taxon>Candidatus Shapironibacteriota</taxon>
    </lineage>
</organism>
<dbReference type="GO" id="GO:0006412">
    <property type="term" value="P:translation"/>
    <property type="evidence" value="ECO:0007669"/>
    <property type="project" value="UniProtKB-UniRule"/>
</dbReference>